<accession>A0A7S0R719</accession>
<sequence length="231" mass="25262">MLAIIARCAKEAARTHVLEQAVRGVATKAAAKPASADIKLPTAPLQLSGTSANIATLTWQVAAKENVIDKVQDELQQVATIISDTPELRRLATDPFVPALVRKKLISNLFKDSGAHKITVNLLDALADENALAAVPSVSSAYDELVLAHKKEVYCTIVTAHPLDRMERDEVRKAAEKFVEPGFKLVAKEKVDKKLVGGFILEFEDRLVDLSTAKKVSEFNQQVQKLENDLK</sequence>
<organism evidence="8">
    <name type="scientific">Chlamydomonas leiostraca</name>
    <dbReference type="NCBI Taxonomy" id="1034604"/>
    <lineage>
        <taxon>Eukaryota</taxon>
        <taxon>Viridiplantae</taxon>
        <taxon>Chlorophyta</taxon>
        <taxon>core chlorophytes</taxon>
        <taxon>Chlorophyceae</taxon>
        <taxon>CS clade</taxon>
        <taxon>Chlamydomonadales</taxon>
        <taxon>Chlamydomonadaceae</taxon>
        <taxon>Chlamydomonas</taxon>
    </lineage>
</organism>
<evidence type="ECO:0000256" key="5">
    <source>
        <dbReference type="ARBA" id="ARBA00023065"/>
    </source>
</evidence>
<dbReference type="HAMAP" id="MF_01416">
    <property type="entry name" value="ATP_synth_delta_bact"/>
    <property type="match status" value="1"/>
</dbReference>
<comment type="subcellular location">
    <subcellularLocation>
        <location evidence="1">Membrane</location>
    </subcellularLocation>
</comment>
<dbReference type="AlphaFoldDB" id="A0A7S0R719"/>
<dbReference type="Gene3D" id="1.10.520.20">
    <property type="entry name" value="N-terminal domain of the delta subunit of the F1F0-ATP synthase"/>
    <property type="match status" value="1"/>
</dbReference>
<keyword evidence="3" id="KW-0813">Transport</keyword>
<dbReference type="PANTHER" id="PTHR11910">
    <property type="entry name" value="ATP SYNTHASE DELTA CHAIN"/>
    <property type="match status" value="1"/>
</dbReference>
<proteinExistence type="inferred from homology"/>
<evidence type="ECO:0000313" key="8">
    <source>
        <dbReference type="EMBL" id="CAD8668994.1"/>
    </source>
</evidence>
<evidence type="ECO:0008006" key="9">
    <source>
        <dbReference type="Google" id="ProtNLM"/>
    </source>
</evidence>
<dbReference type="NCBIfam" id="TIGR01145">
    <property type="entry name" value="ATP_synt_delta"/>
    <property type="match status" value="1"/>
</dbReference>
<evidence type="ECO:0000256" key="3">
    <source>
        <dbReference type="ARBA" id="ARBA00022448"/>
    </source>
</evidence>
<dbReference type="GO" id="GO:0046933">
    <property type="term" value="F:proton-transporting ATP synthase activity, rotational mechanism"/>
    <property type="evidence" value="ECO:0007669"/>
    <property type="project" value="InterPro"/>
</dbReference>
<gene>
    <name evidence="8" type="ORF">CLEI1391_LOCUS3349</name>
</gene>
<dbReference type="Pfam" id="PF00213">
    <property type="entry name" value="OSCP"/>
    <property type="match status" value="1"/>
</dbReference>
<evidence type="ECO:0000256" key="2">
    <source>
        <dbReference type="ARBA" id="ARBA00007046"/>
    </source>
</evidence>
<dbReference type="PRINTS" id="PR00125">
    <property type="entry name" value="ATPASEDELTA"/>
</dbReference>
<dbReference type="InterPro" id="IPR000711">
    <property type="entry name" value="ATPase_OSCP/dsu"/>
</dbReference>
<keyword evidence="6" id="KW-0472">Membrane</keyword>
<dbReference type="GO" id="GO:0016020">
    <property type="term" value="C:membrane"/>
    <property type="evidence" value="ECO:0007669"/>
    <property type="project" value="UniProtKB-SubCell"/>
</dbReference>
<name>A0A7S0R719_9CHLO</name>
<evidence type="ECO:0000256" key="4">
    <source>
        <dbReference type="ARBA" id="ARBA00022781"/>
    </source>
</evidence>
<keyword evidence="7" id="KW-0066">ATP synthesis</keyword>
<evidence type="ECO:0000256" key="7">
    <source>
        <dbReference type="ARBA" id="ARBA00023310"/>
    </source>
</evidence>
<keyword evidence="4" id="KW-0375">Hydrogen ion transport</keyword>
<reference evidence="8" key="1">
    <citation type="submission" date="2021-01" db="EMBL/GenBank/DDBJ databases">
        <authorList>
            <person name="Corre E."/>
            <person name="Pelletier E."/>
            <person name="Niang G."/>
            <person name="Scheremetjew M."/>
            <person name="Finn R."/>
            <person name="Kale V."/>
            <person name="Holt S."/>
            <person name="Cochrane G."/>
            <person name="Meng A."/>
            <person name="Brown T."/>
            <person name="Cohen L."/>
        </authorList>
    </citation>
    <scope>NUCLEOTIDE SEQUENCE</scope>
    <source>
        <strain evidence="8">SAG 11-49</strain>
    </source>
</reference>
<dbReference type="InterPro" id="IPR026015">
    <property type="entry name" value="ATP_synth_OSCP/delta_N_sf"/>
</dbReference>
<comment type="similarity">
    <text evidence="2">Belongs to the ATPase delta chain family.</text>
</comment>
<protein>
    <recommendedName>
        <fullName evidence="9">ATP synthase subunit O, mitochondrial</fullName>
    </recommendedName>
</protein>
<dbReference type="EMBL" id="HBFB01005992">
    <property type="protein sequence ID" value="CAD8668994.1"/>
    <property type="molecule type" value="Transcribed_RNA"/>
</dbReference>
<keyword evidence="5" id="KW-0406">Ion transport</keyword>
<dbReference type="SUPFAM" id="SSF47928">
    <property type="entry name" value="N-terminal domain of the delta subunit of the F1F0-ATP synthase"/>
    <property type="match status" value="1"/>
</dbReference>
<evidence type="ECO:0000256" key="6">
    <source>
        <dbReference type="ARBA" id="ARBA00023136"/>
    </source>
</evidence>
<evidence type="ECO:0000256" key="1">
    <source>
        <dbReference type="ARBA" id="ARBA00004370"/>
    </source>
</evidence>